<evidence type="ECO:0000256" key="1">
    <source>
        <dbReference type="ARBA" id="ARBA00006974"/>
    </source>
</evidence>
<protein>
    <submittedName>
        <fullName evidence="4">Uncharacterized protein</fullName>
    </submittedName>
</protein>
<organism evidence="4 5">
    <name type="scientific">Eucalyptus globulus</name>
    <name type="common">Tasmanian blue gum</name>
    <dbReference type="NCBI Taxonomy" id="34317"/>
    <lineage>
        <taxon>Eukaryota</taxon>
        <taxon>Viridiplantae</taxon>
        <taxon>Streptophyta</taxon>
        <taxon>Embryophyta</taxon>
        <taxon>Tracheophyta</taxon>
        <taxon>Spermatophyta</taxon>
        <taxon>Magnoliopsida</taxon>
        <taxon>eudicotyledons</taxon>
        <taxon>Gunneridae</taxon>
        <taxon>Pentapetalae</taxon>
        <taxon>rosids</taxon>
        <taxon>malvids</taxon>
        <taxon>Myrtales</taxon>
        <taxon>Myrtaceae</taxon>
        <taxon>Myrtoideae</taxon>
        <taxon>Eucalypteae</taxon>
        <taxon>Eucalyptus</taxon>
    </lineage>
</organism>
<accession>A0ABD3LRL2</accession>
<evidence type="ECO:0000256" key="3">
    <source>
        <dbReference type="ARBA" id="ARBA00022604"/>
    </source>
</evidence>
<dbReference type="PANTHER" id="PTHR31374">
    <property type="entry name" value="AUXIN-INDUCED PROTEIN-LIKE-RELATED"/>
    <property type="match status" value="1"/>
</dbReference>
<dbReference type="InterPro" id="IPR003676">
    <property type="entry name" value="SAUR_fam"/>
</dbReference>
<dbReference type="PANTHER" id="PTHR31374:SF269">
    <property type="entry name" value="AUXIN RESPONSIVE SAUR PROTEIN"/>
    <property type="match status" value="1"/>
</dbReference>
<keyword evidence="5" id="KW-1185">Reference proteome</keyword>
<sequence length="142" mass="15732">MALLMSPIVQTKCDVSNIVKIKKMASIWRKRNRAGGSGGGRKPPSDVPPGHLAVLVGIFRRRYVIKVEQLNHPTLHQLLDQAYEECSHRGDGPLAFPCDESLFRDVVSSIERGAHADPSSCRTEVRKDLAPLLSGSMRRLAY</sequence>
<gene>
    <name evidence="4" type="ORF">ACJRO7_001340</name>
</gene>
<comment type="similarity">
    <text evidence="1">Belongs to the ARG7 family.</text>
</comment>
<dbReference type="Pfam" id="PF02519">
    <property type="entry name" value="Auxin_inducible"/>
    <property type="match status" value="1"/>
</dbReference>
<comment type="caution">
    <text evidence="4">The sequence shown here is derived from an EMBL/GenBank/DDBJ whole genome shotgun (WGS) entry which is preliminary data.</text>
</comment>
<evidence type="ECO:0000313" key="4">
    <source>
        <dbReference type="EMBL" id="KAL3754078.1"/>
    </source>
</evidence>
<evidence type="ECO:0000256" key="2">
    <source>
        <dbReference type="ARBA" id="ARBA00022473"/>
    </source>
</evidence>
<proteinExistence type="inferred from homology"/>
<dbReference type="EMBL" id="JBJKBG010000001">
    <property type="protein sequence ID" value="KAL3754078.1"/>
    <property type="molecule type" value="Genomic_DNA"/>
</dbReference>
<dbReference type="AlphaFoldDB" id="A0ABD3LRL2"/>
<name>A0ABD3LRL2_EUCGL</name>
<reference evidence="4 5" key="1">
    <citation type="submission" date="2024-11" db="EMBL/GenBank/DDBJ databases">
        <title>Chromosome-level genome assembly of Eucalyptus globulus Labill. provides insights into its genome evolution.</title>
        <authorList>
            <person name="Li X."/>
        </authorList>
    </citation>
    <scope>NUCLEOTIDE SEQUENCE [LARGE SCALE GENOMIC DNA]</scope>
    <source>
        <strain evidence="4">CL2024</strain>
        <tissue evidence="4">Fresh tender leaves</tissue>
    </source>
</reference>
<evidence type="ECO:0000313" key="5">
    <source>
        <dbReference type="Proteomes" id="UP001634007"/>
    </source>
</evidence>
<keyword evidence="2" id="KW-0217">Developmental protein</keyword>
<dbReference type="Proteomes" id="UP001634007">
    <property type="component" value="Unassembled WGS sequence"/>
</dbReference>
<keyword evidence="3" id="KW-0341">Growth regulation</keyword>